<feature type="transmembrane region" description="Helical" evidence="8">
    <location>
        <begin position="1238"/>
        <end position="1259"/>
    </location>
</feature>
<dbReference type="Gene3D" id="1.20.5.340">
    <property type="match status" value="1"/>
</dbReference>
<keyword evidence="8" id="KW-0812">Transmembrane</keyword>
<dbReference type="InterPro" id="IPR042099">
    <property type="entry name" value="ANL_N_sf"/>
</dbReference>
<feature type="region of interest" description="Disordered" evidence="7">
    <location>
        <begin position="622"/>
        <end position="656"/>
    </location>
</feature>
<dbReference type="Gene3D" id="6.10.280.150">
    <property type="match status" value="2"/>
</dbReference>
<evidence type="ECO:0000256" key="5">
    <source>
        <dbReference type="ARBA" id="ARBA00022840"/>
    </source>
</evidence>
<feature type="non-terminal residue" evidence="11">
    <location>
        <position position="1"/>
    </location>
</feature>
<feature type="region of interest" description="Disordered" evidence="7">
    <location>
        <begin position="199"/>
        <end position="229"/>
    </location>
</feature>
<dbReference type="InterPro" id="IPR025110">
    <property type="entry name" value="AMP-bd_C"/>
</dbReference>
<sequence length="1558" mass="171216">FRFKVIRLFSEVEALMTLTRYQIRNEYGLADKEIYSDKEDAEVLLEGSSMAGLVGLLRQLGDLAEFAGEVFNNLHEELMTTAARGQGLAVRLQQLEAEVPNSVEIPILSQTDHSTFFYDPGKHRIDRSCNISGLEWHSTLKTEEHLISPHKLPHCIIDSYEECRGPPQLYLLDKFDVDGSGSCLKRYSDSSLLKTLAASQLSKDERPSKPKKKASHISNGERTLGDSQTSHAKLNQLFLMDHAEDPEITVKLKRRHLNVPPPINSSYGTGYMEKFVKNSLPYCERVHETLDQSSSAMETDEVTTCNVRVDLSTPSLVYPSNGETRKEREMEAIADDEREGGGAIVCVERSSSVNNDTYAPPASTDTEADKDNVTQTGVLASNVLHHSTEEGVSEGGTKDVQTNDVEDDHSQHIFSVETGSEISLTGLVEDQFSSITNQETEKEPDCHQIQNQHISTFDNFEDLSLDVDAVRDSAVPREDEIISQDGYSVNTEDAGHVSTLEISSEVETMMLDTPKDVHTGNITPSASSCQEDTLADSDVAEISSDSGKEDPQPMSIIADGSSELEVQILDTQSGGTVFAGDNQARLNDKVSETVPEVDLETIGDAHECLPGTQECFSPEYHIQTHSQGGQESQSETDSENTTAEAAAESLPPQDVPLGVQCSTSEETLTCNENEAEVEALNAPHQGDITSLNGNYIPESVLSMDPTDQENCLDVPMAPFSTSLHVTPQEDLEITPPLPPLPPTQWWMGKLVDSVKQTETQFSPVPYNGNNSFYIHRDENTHNGLVQGTEAQDQSEASVTADESHNTDVDPVEAVLISAKTTLNEQSKATEEEQYHSESVAWESLLTPEATPEAESIQGLEALEWFSQNLKEHTNPNLTKLEEKPQLDHPLEPPGGTEGDNKSYEKNEKVEKLPRDKESLVLGIDRSMLRKVSERNRTQLGARVDENDSLLEIIRSKSFNLRPADASVRHNFQVAAPITNLKVAAILEKANSLRHAMAGSDDDHDSDSWKLKSNSTHLKMEARKQDNEHIFRSLYPSVPIPDKLTLPEFVLQGVEEFTENVAFVEAVTGKSVTYGDVVRDTKRLAKALTSLGLRKGQVMVVVLPNVAEYGIIALGIMSAGGVFSGANPTALVSEIKKQVEASGASGIITDSTNFEKVKALGLPVIVLGEEKIEGAVNWKDLLEAGDRSGDNNREKILQTDLCALPFSSGTTGLQKGVMLTHRNLIANLCSTLFSVRSEMIGQIVTLGLIPFFHIYGIVGICCATMKNKGKVVAMSRYDLRLFLNALITHEVLFAPIVPPIILNLVKNPIVDEFDLSKLKLRSVMTAAAPLAPELLTAFEAKFPNVQAYGLTEHSCITLTHGDPDKGQGIAKRNSVGFILPNLEVKFIDPDTGRSLPKNTSGELCVRSQCVMQGYFENKEETEKTIDEEGWLHTGDVGYIDDDGDIFIVDRIKELIKYKGFQVAPAELEAILLTHPSVEDVAVVPLPDEEAGEIPVACVVMNPKAKEKEEDILSFVAANVAHYKKIRAVHFVDSIPKSLSGKIMRRLLRDNILSIKKTLF</sequence>
<keyword evidence="3" id="KW-0436">Ligase</keyword>
<feature type="transmembrane region" description="Helical" evidence="8">
    <location>
        <begin position="1280"/>
        <end position="1301"/>
    </location>
</feature>
<comment type="similarity">
    <text evidence="2">Belongs to the ATP-dependent AMP-binding enzyme family.</text>
</comment>
<evidence type="ECO:0000256" key="6">
    <source>
        <dbReference type="ARBA" id="ARBA00022842"/>
    </source>
</evidence>
<feature type="compositionally biased region" description="Polar residues" evidence="7">
    <location>
        <begin position="623"/>
        <end position="633"/>
    </location>
</feature>
<evidence type="ECO:0000256" key="3">
    <source>
        <dbReference type="ARBA" id="ARBA00022598"/>
    </source>
</evidence>
<accession>A0A816IS93</accession>
<dbReference type="SUPFAM" id="SSF56801">
    <property type="entry name" value="Acetyl-CoA synthetase-like"/>
    <property type="match status" value="1"/>
</dbReference>
<feature type="region of interest" description="Disordered" evidence="7">
    <location>
        <begin position="876"/>
        <end position="911"/>
    </location>
</feature>
<dbReference type="CDD" id="cd05904">
    <property type="entry name" value="4CL"/>
    <property type="match status" value="1"/>
</dbReference>
<dbReference type="FunFam" id="3.30.300.30:FF:000007">
    <property type="entry name" value="4-coumarate--CoA ligase 2"/>
    <property type="match status" value="1"/>
</dbReference>
<keyword evidence="4" id="KW-0547">Nucleotide-binding</keyword>
<evidence type="ECO:0000256" key="8">
    <source>
        <dbReference type="SAM" id="Phobius"/>
    </source>
</evidence>
<feature type="compositionally biased region" description="Basic and acidic residues" evidence="7">
    <location>
        <begin position="876"/>
        <end position="890"/>
    </location>
</feature>
<dbReference type="InterPro" id="IPR045851">
    <property type="entry name" value="AMP-bd_C_sf"/>
</dbReference>
<dbReference type="GO" id="GO:0005524">
    <property type="term" value="F:ATP binding"/>
    <property type="evidence" value="ECO:0007669"/>
    <property type="project" value="UniProtKB-KW"/>
</dbReference>
<dbReference type="EMBL" id="HG994373">
    <property type="protein sequence ID" value="CAF1719730.1"/>
    <property type="molecule type" value="Genomic_DNA"/>
</dbReference>
<keyword evidence="8" id="KW-0472">Membrane</keyword>
<dbReference type="Gene3D" id="3.40.50.12780">
    <property type="entry name" value="N-terminal domain of ligase-like"/>
    <property type="match status" value="1"/>
</dbReference>
<organism evidence="11">
    <name type="scientific">Brassica napus</name>
    <name type="common">Rape</name>
    <dbReference type="NCBI Taxonomy" id="3708"/>
    <lineage>
        <taxon>Eukaryota</taxon>
        <taxon>Viridiplantae</taxon>
        <taxon>Streptophyta</taxon>
        <taxon>Embryophyta</taxon>
        <taxon>Tracheophyta</taxon>
        <taxon>Spermatophyta</taxon>
        <taxon>Magnoliopsida</taxon>
        <taxon>eudicotyledons</taxon>
        <taxon>Gunneridae</taxon>
        <taxon>Pentapetalae</taxon>
        <taxon>rosids</taxon>
        <taxon>malvids</taxon>
        <taxon>Brassicales</taxon>
        <taxon>Brassicaceae</taxon>
        <taxon>Brassiceae</taxon>
        <taxon>Brassica</taxon>
    </lineage>
</organism>
<evidence type="ECO:0000313" key="11">
    <source>
        <dbReference type="EMBL" id="CAF1719730.1"/>
    </source>
</evidence>
<dbReference type="Pfam" id="PF00501">
    <property type="entry name" value="AMP-binding"/>
    <property type="match status" value="1"/>
</dbReference>
<keyword evidence="5" id="KW-0067">ATP-binding</keyword>
<keyword evidence="8" id="KW-1133">Transmembrane helix</keyword>
<feature type="domain" description="AMP-binding enzyme C-terminal" evidence="10">
    <location>
        <begin position="1465"/>
        <end position="1540"/>
    </location>
</feature>
<dbReference type="Gene3D" id="3.30.300.30">
    <property type="match status" value="1"/>
</dbReference>
<dbReference type="GO" id="GO:0016874">
    <property type="term" value="F:ligase activity"/>
    <property type="evidence" value="ECO:0007669"/>
    <property type="project" value="UniProtKB-KW"/>
</dbReference>
<feature type="compositionally biased region" description="Basic and acidic residues" evidence="7">
    <location>
        <begin position="898"/>
        <end position="911"/>
    </location>
</feature>
<evidence type="ECO:0000256" key="4">
    <source>
        <dbReference type="ARBA" id="ARBA00022741"/>
    </source>
</evidence>
<dbReference type="Pfam" id="PF13193">
    <property type="entry name" value="AMP-binding_C"/>
    <property type="match status" value="1"/>
</dbReference>
<comment type="cofactor">
    <cofactor evidence="1">
        <name>Mg(2+)</name>
        <dbReference type="ChEBI" id="CHEBI:18420"/>
    </cofactor>
</comment>
<feature type="domain" description="AMP-dependent synthetase/ligase" evidence="9">
    <location>
        <begin position="1054"/>
        <end position="1414"/>
    </location>
</feature>
<evidence type="ECO:0000256" key="7">
    <source>
        <dbReference type="SAM" id="MobiDB-lite"/>
    </source>
</evidence>
<feature type="compositionally biased region" description="Polar residues" evidence="7">
    <location>
        <begin position="216"/>
        <end position="229"/>
    </location>
</feature>
<dbReference type="InterPro" id="IPR000873">
    <property type="entry name" value="AMP-dep_synth/lig_dom"/>
</dbReference>
<dbReference type="FunFam" id="3.40.50.12780:FF:000003">
    <property type="entry name" value="Long-chain-fatty-acid--CoA ligase FadD"/>
    <property type="match status" value="1"/>
</dbReference>
<dbReference type="PANTHER" id="PTHR24096">
    <property type="entry name" value="LONG-CHAIN-FATTY-ACID--COA LIGASE"/>
    <property type="match status" value="1"/>
</dbReference>
<protein>
    <submittedName>
        <fullName evidence="11">(rape) hypothetical protein</fullName>
    </submittedName>
</protein>
<dbReference type="PANTHER" id="PTHR24096:SF389">
    <property type="entry name" value="4-COUMARATE--COA LIGASE-LIKE 1"/>
    <property type="match status" value="1"/>
</dbReference>
<dbReference type="Proteomes" id="UP001295469">
    <property type="component" value="Chromosome C09"/>
</dbReference>
<name>A0A816IS93_BRANA</name>
<gene>
    <name evidence="11" type="ORF">DARMORV10_C09P15750.1</name>
</gene>
<reference evidence="11" key="1">
    <citation type="submission" date="2021-01" db="EMBL/GenBank/DDBJ databases">
        <authorList>
            <consortium name="Genoscope - CEA"/>
            <person name="William W."/>
        </authorList>
    </citation>
    <scope>NUCLEOTIDE SEQUENCE</scope>
</reference>
<evidence type="ECO:0000256" key="2">
    <source>
        <dbReference type="ARBA" id="ARBA00006432"/>
    </source>
</evidence>
<evidence type="ECO:0000256" key="1">
    <source>
        <dbReference type="ARBA" id="ARBA00001946"/>
    </source>
</evidence>
<keyword evidence="6" id="KW-0460">Magnesium</keyword>
<evidence type="ECO:0000259" key="9">
    <source>
        <dbReference type="Pfam" id="PF00501"/>
    </source>
</evidence>
<evidence type="ECO:0000259" key="10">
    <source>
        <dbReference type="Pfam" id="PF13193"/>
    </source>
</evidence>
<feature type="compositionally biased region" description="Low complexity" evidence="7">
    <location>
        <begin position="639"/>
        <end position="649"/>
    </location>
</feature>
<proteinExistence type="inferred from homology"/>